<comment type="caution">
    <text evidence="1">The sequence shown here is derived from an EMBL/GenBank/DDBJ whole genome shotgun (WGS) entry which is preliminary data.</text>
</comment>
<dbReference type="EMBL" id="LAZR01014969">
    <property type="protein sequence ID" value="KKM15172.1"/>
    <property type="molecule type" value="Genomic_DNA"/>
</dbReference>
<reference evidence="1" key="1">
    <citation type="journal article" date="2015" name="Nature">
        <title>Complex archaea that bridge the gap between prokaryotes and eukaryotes.</title>
        <authorList>
            <person name="Spang A."/>
            <person name="Saw J.H."/>
            <person name="Jorgensen S.L."/>
            <person name="Zaremba-Niedzwiedzka K."/>
            <person name="Martijn J."/>
            <person name="Lind A.E."/>
            <person name="van Eijk R."/>
            <person name="Schleper C."/>
            <person name="Guy L."/>
            <person name="Ettema T.J."/>
        </authorList>
    </citation>
    <scope>NUCLEOTIDE SEQUENCE</scope>
</reference>
<gene>
    <name evidence="1" type="ORF">LCGC14_1698750</name>
</gene>
<organism evidence="1">
    <name type="scientific">marine sediment metagenome</name>
    <dbReference type="NCBI Taxonomy" id="412755"/>
    <lineage>
        <taxon>unclassified sequences</taxon>
        <taxon>metagenomes</taxon>
        <taxon>ecological metagenomes</taxon>
    </lineage>
</organism>
<evidence type="ECO:0000313" key="1">
    <source>
        <dbReference type="EMBL" id="KKM15172.1"/>
    </source>
</evidence>
<dbReference type="AlphaFoldDB" id="A0A0F9HJ69"/>
<protein>
    <submittedName>
        <fullName evidence="1">Uncharacterized protein</fullName>
    </submittedName>
</protein>
<name>A0A0F9HJ69_9ZZZZ</name>
<accession>A0A0F9HJ69</accession>
<proteinExistence type="predicted"/>
<sequence length="73" mass="8196">MTETKTVKTEVVNERRVGWTPKGYSNYSVKEAIIRDGEICSFPQVTACLVKADPDGCIEFIQAIRRAMDETAK</sequence>